<protein>
    <submittedName>
        <fullName evidence="2">Uncharacterized protein</fullName>
    </submittedName>
</protein>
<evidence type="ECO:0000256" key="1">
    <source>
        <dbReference type="SAM" id="SignalP"/>
    </source>
</evidence>
<reference evidence="2" key="1">
    <citation type="submission" date="2020-11" db="EMBL/GenBank/DDBJ databases">
        <title>Bacterial whole genome sequence for Panacibacter sp. DH6.</title>
        <authorList>
            <person name="Le V."/>
            <person name="Ko S."/>
            <person name="Ahn C.-Y."/>
            <person name="Oh H.-M."/>
        </authorList>
    </citation>
    <scope>NUCLEOTIDE SEQUENCE</scope>
    <source>
        <strain evidence="2">DH6</strain>
    </source>
</reference>
<evidence type="ECO:0000313" key="2">
    <source>
        <dbReference type="EMBL" id="MBG9377422.1"/>
    </source>
</evidence>
<gene>
    <name evidence="2" type="ORF">I5907_14355</name>
</gene>
<comment type="caution">
    <text evidence="2">The sequence shown here is derived from an EMBL/GenBank/DDBJ whole genome shotgun (WGS) entry which is preliminary data.</text>
</comment>
<feature type="chain" id="PRO_5038070618" evidence="1">
    <location>
        <begin position="19"/>
        <end position="273"/>
    </location>
</feature>
<name>A0A931E2K7_9BACT</name>
<dbReference type="Proteomes" id="UP000628448">
    <property type="component" value="Unassembled WGS sequence"/>
</dbReference>
<sequence>MKRIFLTVLIVKLQVAHAQSVYDSYIQQNVTETDSVAAFHELVTQQFAQINDARHRQKDFTPLLAAGETVPALISNWKHTIMSMKDTLDFNTLTIIKSEDRNFCMVSWDTRLGDTKTDYASVILYRYNDSIYVVPNKQEFIKSTPENPKIRYTAIYTLKTKDKIIYLAKGYGQGTTTEPWQEIKAFCIEQDVLSTPAILPGKQHRLFVAVNATQLRGAKKIPPLSYDSTTMLLTIPGTDKKHVFTGSYTTYRFSNNNFKEVKDKTVKYAIVPY</sequence>
<feature type="signal peptide" evidence="1">
    <location>
        <begin position="1"/>
        <end position="18"/>
    </location>
</feature>
<evidence type="ECO:0000313" key="3">
    <source>
        <dbReference type="Proteomes" id="UP000628448"/>
    </source>
</evidence>
<dbReference type="EMBL" id="JADWYR010000002">
    <property type="protein sequence ID" value="MBG9377422.1"/>
    <property type="molecule type" value="Genomic_DNA"/>
</dbReference>
<organism evidence="2 3">
    <name type="scientific">Panacibacter microcysteis</name>
    <dbReference type="NCBI Taxonomy" id="2793269"/>
    <lineage>
        <taxon>Bacteria</taxon>
        <taxon>Pseudomonadati</taxon>
        <taxon>Bacteroidota</taxon>
        <taxon>Chitinophagia</taxon>
        <taxon>Chitinophagales</taxon>
        <taxon>Chitinophagaceae</taxon>
        <taxon>Panacibacter</taxon>
    </lineage>
</organism>
<dbReference type="AlphaFoldDB" id="A0A931E2K7"/>
<keyword evidence="1" id="KW-0732">Signal</keyword>
<keyword evidence="3" id="KW-1185">Reference proteome</keyword>
<accession>A0A931E2K7</accession>
<dbReference type="RefSeq" id="WP_196991506.1">
    <property type="nucleotide sequence ID" value="NZ_JADWYR010000002.1"/>
</dbReference>
<proteinExistence type="predicted"/>